<dbReference type="InterPro" id="IPR009057">
    <property type="entry name" value="Homeodomain-like_sf"/>
</dbReference>
<dbReference type="FunFam" id="1.10.10.60:FF:000009">
    <property type="entry name" value="transcription factor MYB1R1"/>
    <property type="match status" value="1"/>
</dbReference>
<sequence length="302" mass="34172">MKWEMEVANWLVEESKNTRWTAAENKIFENALAVHDTDTPDRWHKVAAMIPGKTAEDVLKQYRELVADVSNIEAGLIPIPGYSTSTSPFTLEWVSNHGYDGFGQQPYGLTGKRSSSIRPPDQERKKGVPWTEEEHKLFLMGLKKYGKGDWRNISRNFVITRTPTQVASHAQKYFIRQVSGGKDKRRASIHDITTVNLNEIRTPSPDSKGPSPEQEAALVFHQANSDSMRRTHCQWNHQQSKGAISSNSVQENMFMASSFGINSHGLKMQGQELHRSSVRESSHIGAQNLVFQMQASQRYPYG</sequence>
<accession>A0A7J7DE15</accession>
<evidence type="ECO:0000256" key="5">
    <source>
        <dbReference type="ARBA" id="ARBA00023242"/>
    </source>
</evidence>
<proteinExistence type="predicted"/>
<dbReference type="FunFam" id="1.10.10.60:FF:000154">
    <property type="entry name" value="Transcription factor SRM1"/>
    <property type="match status" value="1"/>
</dbReference>
<dbReference type="PROSITE" id="PS51293">
    <property type="entry name" value="SANT"/>
    <property type="match status" value="1"/>
</dbReference>
<evidence type="ECO:0000256" key="4">
    <source>
        <dbReference type="ARBA" id="ARBA00023163"/>
    </source>
</evidence>
<dbReference type="InParanoid" id="A0A7J7DE15"/>
<keyword evidence="10" id="KW-1185">Reference proteome</keyword>
<evidence type="ECO:0000256" key="2">
    <source>
        <dbReference type="ARBA" id="ARBA00023015"/>
    </source>
</evidence>
<comment type="caution">
    <text evidence="9">The sequence shown here is derived from an EMBL/GenBank/DDBJ whole genome shotgun (WGS) entry which is preliminary data.</text>
</comment>
<feature type="domain" description="Myb-like" evidence="6">
    <location>
        <begin position="122"/>
        <end position="174"/>
    </location>
</feature>
<dbReference type="Gene3D" id="1.10.10.60">
    <property type="entry name" value="Homeodomain-like"/>
    <property type="match status" value="2"/>
</dbReference>
<dbReference type="SUPFAM" id="SSF46689">
    <property type="entry name" value="Homeodomain-like"/>
    <property type="match status" value="2"/>
</dbReference>
<dbReference type="Proteomes" id="UP000593562">
    <property type="component" value="Unassembled WGS sequence"/>
</dbReference>
<dbReference type="InterPro" id="IPR001005">
    <property type="entry name" value="SANT/Myb"/>
</dbReference>
<keyword evidence="5" id="KW-0539">Nucleus</keyword>
<comment type="subcellular location">
    <subcellularLocation>
        <location evidence="1">Nucleus</location>
    </subcellularLocation>
</comment>
<dbReference type="NCBIfam" id="TIGR01557">
    <property type="entry name" value="myb_SHAQKYF"/>
    <property type="match status" value="1"/>
</dbReference>
<evidence type="ECO:0000313" key="10">
    <source>
        <dbReference type="Proteomes" id="UP000593562"/>
    </source>
</evidence>
<dbReference type="PROSITE" id="PS50090">
    <property type="entry name" value="MYB_LIKE"/>
    <property type="match status" value="2"/>
</dbReference>
<name>A0A7J7DE15_TRIWF</name>
<dbReference type="GO" id="GO:0005634">
    <property type="term" value="C:nucleus"/>
    <property type="evidence" value="ECO:0007669"/>
    <property type="project" value="UniProtKB-SubCell"/>
</dbReference>
<feature type="domain" description="HTH myb-type" evidence="8">
    <location>
        <begin position="122"/>
        <end position="178"/>
    </location>
</feature>
<dbReference type="EMBL" id="JAAARO010000007">
    <property type="protein sequence ID" value="KAF5744534.1"/>
    <property type="molecule type" value="Genomic_DNA"/>
</dbReference>
<evidence type="ECO:0000256" key="1">
    <source>
        <dbReference type="ARBA" id="ARBA00004123"/>
    </source>
</evidence>
<keyword evidence="4" id="KW-0804">Transcription</keyword>
<keyword evidence="3" id="KW-0238">DNA-binding</keyword>
<dbReference type="PANTHER" id="PTHR44042:SF41">
    <property type="entry name" value="DUPLICATED HOMEODOMAIN-LIKE SUPERFAMILY PROTEIN-RELATED"/>
    <property type="match status" value="1"/>
</dbReference>
<organism evidence="9 10">
    <name type="scientific">Tripterygium wilfordii</name>
    <name type="common">Thunder God vine</name>
    <dbReference type="NCBI Taxonomy" id="458696"/>
    <lineage>
        <taxon>Eukaryota</taxon>
        <taxon>Viridiplantae</taxon>
        <taxon>Streptophyta</taxon>
        <taxon>Embryophyta</taxon>
        <taxon>Tracheophyta</taxon>
        <taxon>Spermatophyta</taxon>
        <taxon>Magnoliopsida</taxon>
        <taxon>eudicotyledons</taxon>
        <taxon>Gunneridae</taxon>
        <taxon>Pentapetalae</taxon>
        <taxon>rosids</taxon>
        <taxon>fabids</taxon>
        <taxon>Celastrales</taxon>
        <taxon>Celastraceae</taxon>
        <taxon>Tripterygium</taxon>
    </lineage>
</organism>
<reference evidence="9 10" key="1">
    <citation type="journal article" date="2020" name="Nat. Commun.">
        <title>Genome of Tripterygium wilfordii and identification of cytochrome P450 involved in triptolide biosynthesis.</title>
        <authorList>
            <person name="Tu L."/>
            <person name="Su P."/>
            <person name="Zhang Z."/>
            <person name="Gao L."/>
            <person name="Wang J."/>
            <person name="Hu T."/>
            <person name="Zhou J."/>
            <person name="Zhang Y."/>
            <person name="Zhao Y."/>
            <person name="Liu Y."/>
            <person name="Song Y."/>
            <person name="Tong Y."/>
            <person name="Lu Y."/>
            <person name="Yang J."/>
            <person name="Xu C."/>
            <person name="Jia M."/>
            <person name="Peters R.J."/>
            <person name="Huang L."/>
            <person name="Gao W."/>
        </authorList>
    </citation>
    <scope>NUCLEOTIDE SEQUENCE [LARGE SCALE GENOMIC DNA]</scope>
    <source>
        <strain evidence="10">cv. XIE 37</strain>
        <tissue evidence="9">Leaf</tissue>
    </source>
</reference>
<evidence type="ECO:0000256" key="3">
    <source>
        <dbReference type="ARBA" id="ARBA00023125"/>
    </source>
</evidence>
<dbReference type="GO" id="GO:0003677">
    <property type="term" value="F:DNA binding"/>
    <property type="evidence" value="ECO:0007669"/>
    <property type="project" value="UniProtKB-KW"/>
</dbReference>
<dbReference type="SMART" id="SM00717">
    <property type="entry name" value="SANT"/>
    <property type="match status" value="2"/>
</dbReference>
<evidence type="ECO:0000259" key="7">
    <source>
        <dbReference type="PROSITE" id="PS51293"/>
    </source>
</evidence>
<evidence type="ECO:0000313" key="9">
    <source>
        <dbReference type="EMBL" id="KAF5744534.1"/>
    </source>
</evidence>
<dbReference type="Pfam" id="PF00249">
    <property type="entry name" value="Myb_DNA-binding"/>
    <property type="match status" value="2"/>
</dbReference>
<evidence type="ECO:0000259" key="8">
    <source>
        <dbReference type="PROSITE" id="PS51294"/>
    </source>
</evidence>
<dbReference type="InterPro" id="IPR017884">
    <property type="entry name" value="SANT_dom"/>
</dbReference>
<dbReference type="CDD" id="cd00167">
    <property type="entry name" value="SANT"/>
    <property type="match status" value="2"/>
</dbReference>
<dbReference type="InterPro" id="IPR017930">
    <property type="entry name" value="Myb_dom"/>
</dbReference>
<dbReference type="PANTHER" id="PTHR44042">
    <property type="entry name" value="DUPLICATED HOMEODOMAIN-LIKE SUPERFAMILY PROTEIN-RELATED"/>
    <property type="match status" value="1"/>
</dbReference>
<keyword evidence="2" id="KW-0805">Transcription regulation</keyword>
<dbReference type="InterPro" id="IPR006447">
    <property type="entry name" value="Myb_dom_plants"/>
</dbReference>
<feature type="domain" description="SANT" evidence="7">
    <location>
        <begin position="130"/>
        <end position="178"/>
    </location>
</feature>
<dbReference type="AlphaFoldDB" id="A0A7J7DE15"/>
<gene>
    <name evidence="9" type="ORF">HS088_TW07G00106</name>
</gene>
<evidence type="ECO:0000259" key="6">
    <source>
        <dbReference type="PROSITE" id="PS50090"/>
    </source>
</evidence>
<feature type="domain" description="Myb-like" evidence="6">
    <location>
        <begin position="12"/>
        <end position="66"/>
    </location>
</feature>
<dbReference type="OrthoDB" id="118550at2759"/>
<protein>
    <submittedName>
        <fullName evidence="9">DIV1A protein</fullName>
    </submittedName>
</protein>
<dbReference type="FunCoup" id="A0A7J7DE15">
    <property type="interactions" value="59"/>
</dbReference>
<dbReference type="PROSITE" id="PS51294">
    <property type="entry name" value="HTH_MYB"/>
    <property type="match status" value="1"/>
</dbReference>